<feature type="domain" description="Thymidylate kinase-like" evidence="10">
    <location>
        <begin position="12"/>
        <end position="205"/>
    </location>
</feature>
<evidence type="ECO:0000256" key="3">
    <source>
        <dbReference type="ARBA" id="ARBA00012980"/>
    </source>
</evidence>
<keyword evidence="6" id="KW-0545">Nucleotide biosynthesis</keyword>
<dbReference type="PANTHER" id="PTHR10344">
    <property type="entry name" value="THYMIDYLATE KINASE"/>
    <property type="match status" value="1"/>
</dbReference>
<gene>
    <name evidence="11" type="ORF">CROQUDRAFT_56095</name>
</gene>
<keyword evidence="9" id="KW-0067">ATP-binding</keyword>
<protein>
    <recommendedName>
        <fullName evidence="4">Thymidylate kinase</fullName>
        <ecNumber evidence="3">2.7.4.9</ecNumber>
    </recommendedName>
</protein>
<proteinExistence type="inferred from homology"/>
<dbReference type="FunFam" id="3.40.50.300:FF:000679">
    <property type="entry name" value="Thymidylate kinase"/>
    <property type="match status" value="1"/>
</dbReference>
<dbReference type="GO" id="GO:0005634">
    <property type="term" value="C:nucleus"/>
    <property type="evidence" value="ECO:0007669"/>
    <property type="project" value="TreeGrafter"/>
</dbReference>
<evidence type="ECO:0000256" key="2">
    <source>
        <dbReference type="ARBA" id="ARBA00009776"/>
    </source>
</evidence>
<dbReference type="HAMAP" id="MF_00165">
    <property type="entry name" value="Thymidylate_kinase"/>
    <property type="match status" value="1"/>
</dbReference>
<dbReference type="GO" id="GO:0004798">
    <property type="term" value="F:dTMP kinase activity"/>
    <property type="evidence" value="ECO:0007669"/>
    <property type="project" value="UniProtKB-EC"/>
</dbReference>
<dbReference type="CDD" id="cd01672">
    <property type="entry name" value="TMPK"/>
    <property type="match status" value="1"/>
</dbReference>
<evidence type="ECO:0000256" key="4">
    <source>
        <dbReference type="ARBA" id="ARBA00017144"/>
    </source>
</evidence>
<evidence type="ECO:0000259" key="10">
    <source>
        <dbReference type="Pfam" id="PF02223"/>
    </source>
</evidence>
<dbReference type="GO" id="GO:0006235">
    <property type="term" value="P:dTTP biosynthetic process"/>
    <property type="evidence" value="ECO:0007669"/>
    <property type="project" value="TreeGrafter"/>
</dbReference>
<dbReference type="GO" id="GO:0005524">
    <property type="term" value="F:ATP binding"/>
    <property type="evidence" value="ECO:0007669"/>
    <property type="project" value="UniProtKB-KW"/>
</dbReference>
<dbReference type="SUPFAM" id="SSF52540">
    <property type="entry name" value="P-loop containing nucleoside triphosphate hydrolases"/>
    <property type="match status" value="1"/>
</dbReference>
<evidence type="ECO:0000256" key="9">
    <source>
        <dbReference type="ARBA" id="ARBA00022840"/>
    </source>
</evidence>
<comment type="similarity">
    <text evidence="2">Belongs to the thymidylate kinase family.</text>
</comment>
<dbReference type="Gene3D" id="3.40.50.300">
    <property type="entry name" value="P-loop containing nucleotide triphosphate hydrolases"/>
    <property type="match status" value="1"/>
</dbReference>
<accession>A0A9P6NXU1</accession>
<evidence type="ECO:0000256" key="5">
    <source>
        <dbReference type="ARBA" id="ARBA00022679"/>
    </source>
</evidence>
<evidence type="ECO:0000313" key="12">
    <source>
        <dbReference type="Proteomes" id="UP000886653"/>
    </source>
</evidence>
<keyword evidence="5" id="KW-0808">Transferase</keyword>
<dbReference type="PROSITE" id="PS01331">
    <property type="entry name" value="THYMIDYLATE_KINASE"/>
    <property type="match status" value="1"/>
</dbReference>
<keyword evidence="7" id="KW-0547">Nucleotide-binding</keyword>
<dbReference type="Pfam" id="PF02223">
    <property type="entry name" value="Thymidylate_kin"/>
    <property type="match status" value="1"/>
</dbReference>
<dbReference type="GO" id="GO:0006227">
    <property type="term" value="P:dUDP biosynthetic process"/>
    <property type="evidence" value="ECO:0007669"/>
    <property type="project" value="TreeGrafter"/>
</dbReference>
<evidence type="ECO:0000256" key="7">
    <source>
        <dbReference type="ARBA" id="ARBA00022741"/>
    </source>
</evidence>
<reference evidence="11" key="1">
    <citation type="submission" date="2013-11" db="EMBL/GenBank/DDBJ databases">
        <title>Genome sequence of the fusiform rust pathogen reveals effectors for host alternation and coevolution with pine.</title>
        <authorList>
            <consortium name="DOE Joint Genome Institute"/>
            <person name="Smith K."/>
            <person name="Pendleton A."/>
            <person name="Kubisiak T."/>
            <person name="Anderson C."/>
            <person name="Salamov A."/>
            <person name="Aerts A."/>
            <person name="Riley R."/>
            <person name="Clum A."/>
            <person name="Lindquist E."/>
            <person name="Ence D."/>
            <person name="Campbell M."/>
            <person name="Kronenberg Z."/>
            <person name="Feau N."/>
            <person name="Dhillon B."/>
            <person name="Hamelin R."/>
            <person name="Burleigh J."/>
            <person name="Smith J."/>
            <person name="Yandell M."/>
            <person name="Nelson C."/>
            <person name="Grigoriev I."/>
            <person name="Davis J."/>
        </authorList>
    </citation>
    <scope>NUCLEOTIDE SEQUENCE</scope>
    <source>
        <strain evidence="11">G11</strain>
    </source>
</reference>
<keyword evidence="12" id="KW-1185">Reference proteome</keyword>
<dbReference type="EMBL" id="MU167209">
    <property type="protein sequence ID" value="KAG0152134.1"/>
    <property type="molecule type" value="Genomic_DNA"/>
</dbReference>
<dbReference type="OrthoDB" id="425602at2759"/>
<evidence type="ECO:0000256" key="8">
    <source>
        <dbReference type="ARBA" id="ARBA00022777"/>
    </source>
</evidence>
<organism evidence="11 12">
    <name type="scientific">Cronartium quercuum f. sp. fusiforme G11</name>
    <dbReference type="NCBI Taxonomy" id="708437"/>
    <lineage>
        <taxon>Eukaryota</taxon>
        <taxon>Fungi</taxon>
        <taxon>Dikarya</taxon>
        <taxon>Basidiomycota</taxon>
        <taxon>Pucciniomycotina</taxon>
        <taxon>Pucciniomycetes</taxon>
        <taxon>Pucciniales</taxon>
        <taxon>Coleosporiaceae</taxon>
        <taxon>Cronartium</taxon>
    </lineage>
</organism>
<dbReference type="NCBIfam" id="TIGR00041">
    <property type="entry name" value="DTMP_kinase"/>
    <property type="match status" value="1"/>
</dbReference>
<evidence type="ECO:0000256" key="6">
    <source>
        <dbReference type="ARBA" id="ARBA00022727"/>
    </source>
</evidence>
<dbReference type="GO" id="GO:0005829">
    <property type="term" value="C:cytosol"/>
    <property type="evidence" value="ECO:0007669"/>
    <property type="project" value="TreeGrafter"/>
</dbReference>
<dbReference type="InterPro" id="IPR027417">
    <property type="entry name" value="P-loop_NTPase"/>
</dbReference>
<dbReference type="GO" id="GO:0006233">
    <property type="term" value="P:dTDP biosynthetic process"/>
    <property type="evidence" value="ECO:0007669"/>
    <property type="project" value="InterPro"/>
</dbReference>
<dbReference type="InterPro" id="IPR039430">
    <property type="entry name" value="Thymidylate_kin-like_dom"/>
</dbReference>
<dbReference type="InterPro" id="IPR018095">
    <property type="entry name" value="Thymidylate_kin_CS"/>
</dbReference>
<comment type="caution">
    <text evidence="11">The sequence shown here is derived from an EMBL/GenBank/DDBJ whole genome shotgun (WGS) entry which is preliminary data.</text>
</comment>
<evidence type="ECO:0000313" key="11">
    <source>
        <dbReference type="EMBL" id="KAG0152134.1"/>
    </source>
</evidence>
<sequence length="227" mass="25261">MSQNGRGAFIVLEGMDRSGKSTQCQILADRLATAGRSVESIRFPDRSTVIGKMLDSYLTRTSELDDHAVHLLFAANRWEKSGIIRSKLQSGTTLICDRYAFSGVAFTSAKFQLMSPPATDSFTSLSTPDRGLPLPDLVIFLTMPMDSIVTRGRFGSERYEKAELQDEVKRQFTEVVAPSFKRLHGDTRWVEIDATGSVNEVASRIASIVDQYLTSKQDEVVGKLWEL</sequence>
<evidence type="ECO:0000256" key="1">
    <source>
        <dbReference type="ARBA" id="ARBA00004992"/>
    </source>
</evidence>
<comment type="pathway">
    <text evidence="1">Pyrimidine metabolism; dTTP biosynthesis.</text>
</comment>
<keyword evidence="8" id="KW-0418">Kinase</keyword>
<dbReference type="AlphaFoldDB" id="A0A9P6NXU1"/>
<dbReference type="PANTHER" id="PTHR10344:SF1">
    <property type="entry name" value="THYMIDYLATE KINASE"/>
    <property type="match status" value="1"/>
</dbReference>
<dbReference type="InterPro" id="IPR018094">
    <property type="entry name" value="Thymidylate_kinase"/>
</dbReference>
<dbReference type="GO" id="GO:0004550">
    <property type="term" value="F:nucleoside diphosphate kinase activity"/>
    <property type="evidence" value="ECO:0007669"/>
    <property type="project" value="TreeGrafter"/>
</dbReference>
<name>A0A9P6NXU1_9BASI</name>
<dbReference type="EC" id="2.7.4.9" evidence="3"/>
<dbReference type="Proteomes" id="UP000886653">
    <property type="component" value="Unassembled WGS sequence"/>
</dbReference>